<dbReference type="EMBL" id="CAESAN010000059">
    <property type="protein sequence ID" value="CAB4343589.1"/>
    <property type="molecule type" value="Genomic_DNA"/>
</dbReference>
<dbReference type="Pfam" id="PF00127">
    <property type="entry name" value="Copper-bind"/>
    <property type="match status" value="1"/>
</dbReference>
<dbReference type="InterPro" id="IPR000923">
    <property type="entry name" value="BlueCu_1"/>
</dbReference>
<reference evidence="4" key="1">
    <citation type="submission" date="2020-05" db="EMBL/GenBank/DDBJ databases">
        <authorList>
            <person name="Chiriac C."/>
            <person name="Salcher M."/>
            <person name="Ghai R."/>
            <person name="Kavagutti S V."/>
        </authorList>
    </citation>
    <scope>NUCLEOTIDE SEQUENCE</scope>
</reference>
<name>A0A6J5ZRB1_9ZZZZ</name>
<proteinExistence type="predicted"/>
<dbReference type="Gene3D" id="2.60.40.420">
    <property type="entry name" value="Cupredoxins - blue copper proteins"/>
    <property type="match status" value="1"/>
</dbReference>
<accession>A0A6J5ZRB1</accession>
<dbReference type="GO" id="GO:0009055">
    <property type="term" value="F:electron transfer activity"/>
    <property type="evidence" value="ECO:0007669"/>
    <property type="project" value="InterPro"/>
</dbReference>
<feature type="domain" description="Blue (type 1) copper" evidence="3">
    <location>
        <begin position="3"/>
        <end position="53"/>
    </location>
</feature>
<evidence type="ECO:0000313" key="4">
    <source>
        <dbReference type="EMBL" id="CAB4343589.1"/>
    </source>
</evidence>
<evidence type="ECO:0000259" key="3">
    <source>
        <dbReference type="Pfam" id="PF00127"/>
    </source>
</evidence>
<keyword evidence="2" id="KW-0186">Copper</keyword>
<protein>
    <submittedName>
        <fullName evidence="4">Unannotated protein</fullName>
    </submittedName>
</protein>
<dbReference type="InterPro" id="IPR008972">
    <property type="entry name" value="Cupredoxin"/>
</dbReference>
<sequence>MQHNVTLASGPEGFSSNRLRNGSMFTKKFTKPGTYRFFCELHPVGMIQRIVVKR</sequence>
<evidence type="ECO:0000256" key="1">
    <source>
        <dbReference type="ARBA" id="ARBA00022723"/>
    </source>
</evidence>
<keyword evidence="1" id="KW-0479">Metal-binding</keyword>
<dbReference type="GO" id="GO:0005507">
    <property type="term" value="F:copper ion binding"/>
    <property type="evidence" value="ECO:0007669"/>
    <property type="project" value="InterPro"/>
</dbReference>
<dbReference type="SUPFAM" id="SSF49503">
    <property type="entry name" value="Cupredoxins"/>
    <property type="match status" value="1"/>
</dbReference>
<organism evidence="4">
    <name type="scientific">freshwater metagenome</name>
    <dbReference type="NCBI Taxonomy" id="449393"/>
    <lineage>
        <taxon>unclassified sequences</taxon>
        <taxon>metagenomes</taxon>
        <taxon>ecological metagenomes</taxon>
    </lineage>
</organism>
<dbReference type="AlphaFoldDB" id="A0A6J5ZRB1"/>
<gene>
    <name evidence="4" type="ORF">UFOPK3547_00822</name>
</gene>
<evidence type="ECO:0000256" key="2">
    <source>
        <dbReference type="ARBA" id="ARBA00023008"/>
    </source>
</evidence>